<name>A0AAD8QRI0_LOLMU</name>
<dbReference type="EMBL" id="JAUUTY010000007">
    <property type="protein sequence ID" value="KAK1606744.1"/>
    <property type="molecule type" value="Genomic_DNA"/>
</dbReference>
<keyword evidence="8" id="KW-1185">Reference proteome</keyword>
<dbReference type="PANTHER" id="PTHR24349">
    <property type="entry name" value="SERINE/THREONINE-PROTEIN KINASE"/>
    <property type="match status" value="1"/>
</dbReference>
<evidence type="ECO:0000256" key="4">
    <source>
        <dbReference type="ARBA" id="ARBA00022777"/>
    </source>
</evidence>
<dbReference type="PROSITE" id="PS50011">
    <property type="entry name" value="PROTEIN_KINASE_DOM"/>
    <property type="match status" value="1"/>
</dbReference>
<keyword evidence="5" id="KW-0067">ATP-binding</keyword>
<evidence type="ECO:0000313" key="7">
    <source>
        <dbReference type="EMBL" id="KAK1606744.1"/>
    </source>
</evidence>
<keyword evidence="1" id="KW-0723">Serine/threonine-protein kinase</keyword>
<comment type="caution">
    <text evidence="7">The sequence shown here is derived from an EMBL/GenBank/DDBJ whole genome shotgun (WGS) entry which is preliminary data.</text>
</comment>
<organism evidence="7 8">
    <name type="scientific">Lolium multiflorum</name>
    <name type="common">Italian ryegrass</name>
    <name type="synonym">Lolium perenne subsp. multiflorum</name>
    <dbReference type="NCBI Taxonomy" id="4521"/>
    <lineage>
        <taxon>Eukaryota</taxon>
        <taxon>Viridiplantae</taxon>
        <taxon>Streptophyta</taxon>
        <taxon>Embryophyta</taxon>
        <taxon>Tracheophyta</taxon>
        <taxon>Spermatophyta</taxon>
        <taxon>Magnoliopsida</taxon>
        <taxon>Liliopsida</taxon>
        <taxon>Poales</taxon>
        <taxon>Poaceae</taxon>
        <taxon>BOP clade</taxon>
        <taxon>Pooideae</taxon>
        <taxon>Poodae</taxon>
        <taxon>Poeae</taxon>
        <taxon>Poeae Chloroplast Group 2 (Poeae type)</taxon>
        <taxon>Loliodinae</taxon>
        <taxon>Loliinae</taxon>
        <taxon>Lolium</taxon>
    </lineage>
</organism>
<evidence type="ECO:0000256" key="1">
    <source>
        <dbReference type="ARBA" id="ARBA00022527"/>
    </source>
</evidence>
<keyword evidence="2" id="KW-0808">Transferase</keyword>
<feature type="domain" description="Protein kinase" evidence="6">
    <location>
        <begin position="1"/>
        <end position="99"/>
    </location>
</feature>
<accession>A0AAD8QRI0</accession>
<reference evidence="7" key="1">
    <citation type="submission" date="2023-07" db="EMBL/GenBank/DDBJ databases">
        <title>A chromosome-level genome assembly of Lolium multiflorum.</title>
        <authorList>
            <person name="Chen Y."/>
            <person name="Copetti D."/>
            <person name="Kolliker R."/>
            <person name="Studer B."/>
        </authorList>
    </citation>
    <scope>NUCLEOTIDE SEQUENCE</scope>
    <source>
        <strain evidence="7">02402/16</strain>
        <tissue evidence="7">Leaf</tissue>
    </source>
</reference>
<evidence type="ECO:0000313" key="8">
    <source>
        <dbReference type="Proteomes" id="UP001231189"/>
    </source>
</evidence>
<evidence type="ECO:0000256" key="3">
    <source>
        <dbReference type="ARBA" id="ARBA00022741"/>
    </source>
</evidence>
<dbReference type="GO" id="GO:0004674">
    <property type="term" value="F:protein serine/threonine kinase activity"/>
    <property type="evidence" value="ECO:0007669"/>
    <property type="project" value="UniProtKB-KW"/>
</dbReference>
<dbReference type="GO" id="GO:0005524">
    <property type="term" value="F:ATP binding"/>
    <property type="evidence" value="ECO:0007669"/>
    <property type="project" value="UniProtKB-KW"/>
</dbReference>
<dbReference type="Gene3D" id="1.10.510.10">
    <property type="entry name" value="Transferase(Phosphotransferase) domain 1"/>
    <property type="match status" value="1"/>
</dbReference>
<dbReference type="InterPro" id="IPR050205">
    <property type="entry name" value="CDPK_Ser/Thr_kinases"/>
</dbReference>
<dbReference type="InterPro" id="IPR000719">
    <property type="entry name" value="Prot_kinase_dom"/>
</dbReference>
<evidence type="ECO:0000259" key="6">
    <source>
        <dbReference type="PROSITE" id="PS50011"/>
    </source>
</evidence>
<protein>
    <recommendedName>
        <fullName evidence="6">Protein kinase domain-containing protein</fullName>
    </recommendedName>
</protein>
<gene>
    <name evidence="7" type="ORF">QYE76_030417</name>
</gene>
<dbReference type="Proteomes" id="UP001231189">
    <property type="component" value="Unassembled WGS sequence"/>
</dbReference>
<dbReference type="InterPro" id="IPR011009">
    <property type="entry name" value="Kinase-like_dom_sf"/>
</dbReference>
<proteinExistence type="predicted"/>
<dbReference type="SUPFAM" id="SSF56112">
    <property type="entry name" value="Protein kinase-like (PK-like)"/>
    <property type="match status" value="1"/>
</dbReference>
<evidence type="ECO:0000256" key="5">
    <source>
        <dbReference type="ARBA" id="ARBA00022840"/>
    </source>
</evidence>
<evidence type="ECO:0000256" key="2">
    <source>
        <dbReference type="ARBA" id="ARBA00022679"/>
    </source>
</evidence>
<dbReference type="Pfam" id="PF00069">
    <property type="entry name" value="Pkinase"/>
    <property type="match status" value="1"/>
</dbReference>
<keyword evidence="3" id="KW-0547">Nucleotide-binding</keyword>
<dbReference type="AlphaFoldDB" id="A0AAD8QRI0"/>
<keyword evidence="4" id="KW-0418">Kinase</keyword>
<sequence length="222" mass="24720">MLGSTYYMAPEVLKRSYGKEVDMWNVGVILYVPLCGVPPFWGDNDEKIAQAILHSGIDFSREPWPRVSASAKDLIRRMLDQDPTTHLTGGTTSSWYTFQFSSELYDPSYRDLDGELTRAPLTFVEHMWLKNTDTAPNVSLGAAAAILGDEQVQEEDVGGGGEEHAGGGAGQTRGVCRWARQCRRGCSSSAPVEELDKCRCSTSWKDKNRRSNLAYRVTRKTM</sequence>